<dbReference type="NCBIfam" id="TIGR03702">
    <property type="entry name" value="lip_kinase_YegS"/>
    <property type="match status" value="1"/>
</dbReference>
<keyword evidence="4 11" id="KW-0547">Nucleotide-binding</keyword>
<dbReference type="NCBIfam" id="TIGR00147">
    <property type="entry name" value="YegS/Rv2252/BmrU family lipid kinase"/>
    <property type="match status" value="1"/>
</dbReference>
<feature type="binding site" evidence="11">
    <location>
        <position position="43"/>
    </location>
    <ligand>
        <name>ATP</name>
        <dbReference type="ChEBI" id="CHEBI:30616"/>
    </ligand>
</feature>
<evidence type="ECO:0000313" key="14">
    <source>
        <dbReference type="EMBL" id="MFD1040819.1"/>
    </source>
</evidence>
<dbReference type="HAMAP" id="MF_01377">
    <property type="entry name" value="YegS"/>
    <property type="match status" value="1"/>
</dbReference>
<keyword evidence="11" id="KW-0963">Cytoplasm</keyword>
<evidence type="ECO:0000256" key="5">
    <source>
        <dbReference type="ARBA" id="ARBA00022777"/>
    </source>
</evidence>
<dbReference type="SUPFAM" id="SSF111331">
    <property type="entry name" value="NAD kinase/diacylglycerol kinase-like"/>
    <property type="match status" value="1"/>
</dbReference>
<dbReference type="EMBL" id="JBHTKN010000001">
    <property type="protein sequence ID" value="MFD1040819.1"/>
    <property type="molecule type" value="Genomic_DNA"/>
</dbReference>
<keyword evidence="7 11" id="KW-0460">Magnesium</keyword>
<dbReference type="InterPro" id="IPR001206">
    <property type="entry name" value="Diacylglycerol_kinase_cat_dom"/>
</dbReference>
<accession>A0ABW3LTI6</accession>
<dbReference type="InterPro" id="IPR050187">
    <property type="entry name" value="Lipid_Phosphate_FormReg"/>
</dbReference>
<dbReference type="InterPro" id="IPR005218">
    <property type="entry name" value="Diacylglycerol/lipid_kinase"/>
</dbReference>
<feature type="binding site" evidence="11">
    <location>
        <position position="228"/>
    </location>
    <ligand>
        <name>Mg(2+)</name>
        <dbReference type="ChEBI" id="CHEBI:18420"/>
    </ligand>
</feature>
<feature type="binding site" evidence="11">
    <location>
        <begin position="69"/>
        <end position="75"/>
    </location>
    <ligand>
        <name>ATP</name>
        <dbReference type="ChEBI" id="CHEBI:30616"/>
    </ligand>
</feature>
<dbReference type="SMART" id="SM00046">
    <property type="entry name" value="DAGKc"/>
    <property type="match status" value="1"/>
</dbReference>
<dbReference type="InterPro" id="IPR045540">
    <property type="entry name" value="YegS/DAGK_C"/>
</dbReference>
<evidence type="ECO:0000259" key="13">
    <source>
        <dbReference type="PROSITE" id="PS50146"/>
    </source>
</evidence>
<comment type="subcellular location">
    <subcellularLocation>
        <location evidence="11">Cytoplasm</location>
    </subcellularLocation>
</comment>
<evidence type="ECO:0000256" key="10">
    <source>
        <dbReference type="ARBA" id="ARBA00023264"/>
    </source>
</evidence>
<dbReference type="RefSeq" id="WP_162376326.1">
    <property type="nucleotide sequence ID" value="NZ_JBHTKN010000001.1"/>
</dbReference>
<evidence type="ECO:0000256" key="2">
    <source>
        <dbReference type="ARBA" id="ARBA00022679"/>
    </source>
</evidence>
<evidence type="ECO:0000256" key="9">
    <source>
        <dbReference type="ARBA" id="ARBA00023209"/>
    </source>
</evidence>
<feature type="binding site" evidence="11">
    <location>
        <position position="226"/>
    </location>
    <ligand>
        <name>Mg(2+)</name>
        <dbReference type="ChEBI" id="CHEBI:18420"/>
    </ligand>
</feature>
<keyword evidence="1 11" id="KW-0444">Lipid biosynthesis</keyword>
<feature type="binding site" evidence="11">
    <location>
        <position position="100"/>
    </location>
    <ligand>
        <name>ATP</name>
        <dbReference type="ChEBI" id="CHEBI:30616"/>
    </ligand>
</feature>
<keyword evidence="3 11" id="KW-0479">Metal-binding</keyword>
<comment type="similarity">
    <text evidence="11">Belongs to the diacylglycerol/lipid kinase family. YegS lipid kinase subfamily.</text>
</comment>
<keyword evidence="8 11" id="KW-0443">Lipid metabolism</keyword>
<feature type="active site" description="Proton acceptor" evidence="11">
    <location>
        <position position="285"/>
    </location>
</feature>
<feature type="domain" description="DAGKc" evidence="13">
    <location>
        <begin position="5"/>
        <end position="138"/>
    </location>
</feature>
<dbReference type="InterPro" id="IPR016064">
    <property type="entry name" value="NAD/diacylglycerol_kinase_sf"/>
</dbReference>
<comment type="caution">
    <text evidence="14">The sequence shown here is derived from an EMBL/GenBank/DDBJ whole genome shotgun (WGS) entry which is preliminary data.</text>
</comment>
<keyword evidence="2 11" id="KW-0808">Transferase</keyword>
<dbReference type="Pfam" id="PF19279">
    <property type="entry name" value="YegS_C"/>
    <property type="match status" value="1"/>
</dbReference>
<dbReference type="PANTHER" id="PTHR12358:SF106">
    <property type="entry name" value="LIPID KINASE YEGS"/>
    <property type="match status" value="1"/>
</dbReference>
<evidence type="ECO:0000256" key="11">
    <source>
        <dbReference type="HAMAP-Rule" id="MF_01377"/>
    </source>
</evidence>
<dbReference type="EC" id="2.7.1.-" evidence="11"/>
<dbReference type="PROSITE" id="PS50146">
    <property type="entry name" value="DAGK"/>
    <property type="match status" value="1"/>
</dbReference>
<name>A0ABW3LTI6_9GAMM</name>
<keyword evidence="6 11" id="KW-0067">ATP-binding</keyword>
<sequence length="326" mass="33380">MSAAAEPAVCWLILNGKSAGDDAVREAVAEMRGRGQALAVRVTWESGDAARWVADAIEAGASSVVAAGGDGTLSEVAAALAAHDLPAARLPALGLLPLGTANDFATAAGVPLDPMQALALAASGAAHALDLLRIDADGRRHWCANLASGGFGTEVTVETDEGLKKLLGGLAYLVTGIARLGRIEPLPVRVRGPDFAWDGGLIALGLGNGRQAGGGQALCPDALVDDGLLDLTVIPELSGELLATVGTLVKEGQRAALERSAVRARLPWVELESGEGAMTLNLDGEPVQARRFRIECVPGRVRMHLPADSPLLGQPSGRLRGDGQSG</sequence>
<dbReference type="Pfam" id="PF00781">
    <property type="entry name" value="DAGK_cat"/>
    <property type="match status" value="1"/>
</dbReference>
<evidence type="ECO:0000256" key="12">
    <source>
        <dbReference type="SAM" id="MobiDB-lite"/>
    </source>
</evidence>
<protein>
    <recommendedName>
        <fullName evidence="11">Probable lipid kinase YegS-like</fullName>
        <ecNumber evidence="11">2.7.1.-</ecNumber>
    </recommendedName>
</protein>
<keyword evidence="9 11" id="KW-0594">Phospholipid biosynthesis</keyword>
<evidence type="ECO:0000256" key="7">
    <source>
        <dbReference type="ARBA" id="ARBA00022842"/>
    </source>
</evidence>
<keyword evidence="5 11" id="KW-0418">Kinase</keyword>
<dbReference type="NCBIfam" id="NF009602">
    <property type="entry name" value="PRK13054.1"/>
    <property type="match status" value="1"/>
</dbReference>
<proteinExistence type="inferred from homology"/>
<evidence type="ECO:0000256" key="3">
    <source>
        <dbReference type="ARBA" id="ARBA00022723"/>
    </source>
</evidence>
<dbReference type="Gene3D" id="3.40.50.10330">
    <property type="entry name" value="Probable inorganic polyphosphate/atp-NAD kinase, domain 1"/>
    <property type="match status" value="1"/>
</dbReference>
<dbReference type="PANTHER" id="PTHR12358">
    <property type="entry name" value="SPHINGOSINE KINASE"/>
    <property type="match status" value="1"/>
</dbReference>
<evidence type="ECO:0000256" key="8">
    <source>
        <dbReference type="ARBA" id="ARBA00023098"/>
    </source>
</evidence>
<keyword evidence="15" id="KW-1185">Reference proteome</keyword>
<dbReference type="Gene3D" id="2.60.200.40">
    <property type="match status" value="1"/>
</dbReference>
<reference evidence="15" key="1">
    <citation type="journal article" date="2019" name="Int. J. Syst. Evol. Microbiol.">
        <title>The Global Catalogue of Microorganisms (GCM) 10K type strain sequencing project: providing services to taxonomists for standard genome sequencing and annotation.</title>
        <authorList>
            <consortium name="The Broad Institute Genomics Platform"/>
            <consortium name="The Broad Institute Genome Sequencing Center for Infectious Disease"/>
            <person name="Wu L."/>
            <person name="Ma J."/>
        </authorList>
    </citation>
    <scope>NUCLEOTIDE SEQUENCE [LARGE SCALE GENOMIC DNA]</scope>
    <source>
        <strain evidence="15">CCUG 55854</strain>
    </source>
</reference>
<feature type="region of interest" description="Disordered" evidence="12">
    <location>
        <begin position="306"/>
        <end position="326"/>
    </location>
</feature>
<evidence type="ECO:0000256" key="6">
    <source>
        <dbReference type="ARBA" id="ARBA00022840"/>
    </source>
</evidence>
<gene>
    <name evidence="14" type="primary">yegS</name>
    <name evidence="14" type="ORF">ACFQ2N_00460</name>
</gene>
<comment type="function">
    <text evidence="11">Probably phosphorylates lipids; the in vivo substrate is unknown.</text>
</comment>
<evidence type="ECO:0000313" key="15">
    <source>
        <dbReference type="Proteomes" id="UP001597033"/>
    </source>
</evidence>
<organism evidence="14 15">
    <name type="scientific">Pseudoxanthomonas kaohsiungensis</name>
    <dbReference type="NCBI Taxonomy" id="283923"/>
    <lineage>
        <taxon>Bacteria</taxon>
        <taxon>Pseudomonadati</taxon>
        <taxon>Pseudomonadota</taxon>
        <taxon>Gammaproteobacteria</taxon>
        <taxon>Lysobacterales</taxon>
        <taxon>Lysobacteraceae</taxon>
        <taxon>Pseudoxanthomonas</taxon>
    </lineage>
</organism>
<evidence type="ECO:0000256" key="1">
    <source>
        <dbReference type="ARBA" id="ARBA00022516"/>
    </source>
</evidence>
<feature type="binding site" evidence="11">
    <location>
        <position position="223"/>
    </location>
    <ligand>
        <name>Mg(2+)</name>
        <dbReference type="ChEBI" id="CHEBI:18420"/>
    </ligand>
</feature>
<keyword evidence="10 11" id="KW-1208">Phospholipid metabolism</keyword>
<dbReference type="Proteomes" id="UP001597033">
    <property type="component" value="Unassembled WGS sequence"/>
</dbReference>
<dbReference type="InterPro" id="IPR017438">
    <property type="entry name" value="ATP-NAD_kinase_N"/>
</dbReference>
<dbReference type="InterPro" id="IPR022433">
    <property type="entry name" value="Lip_kinase_YegS"/>
</dbReference>
<comment type="cofactor">
    <cofactor evidence="11">
        <name>Mg(2+)</name>
        <dbReference type="ChEBI" id="CHEBI:18420"/>
    </cofactor>
    <cofactor evidence="11">
        <name>Ca(2+)</name>
        <dbReference type="ChEBI" id="CHEBI:29108"/>
    </cofactor>
    <text evidence="11">Binds 1 Mg(2+) ion per subunit. Ca(2+) may be able to substitute.</text>
</comment>
<dbReference type="GO" id="GO:0016301">
    <property type="term" value="F:kinase activity"/>
    <property type="evidence" value="ECO:0007669"/>
    <property type="project" value="UniProtKB-KW"/>
</dbReference>
<evidence type="ECO:0000256" key="4">
    <source>
        <dbReference type="ARBA" id="ARBA00022741"/>
    </source>
</evidence>